<protein>
    <submittedName>
        <fullName evidence="1">Uncharacterized protein</fullName>
    </submittedName>
</protein>
<proteinExistence type="predicted"/>
<comment type="caution">
    <text evidence="1">The sequence shown here is derived from an EMBL/GenBank/DDBJ whole genome shotgun (WGS) entry which is preliminary data.</text>
</comment>
<dbReference type="Proteomes" id="UP001362311">
    <property type="component" value="Unassembled WGS sequence"/>
</dbReference>
<organism evidence="1 2">
    <name type="scientific">Ochrobactrum teleogrylli</name>
    <dbReference type="NCBI Taxonomy" id="2479765"/>
    <lineage>
        <taxon>Bacteria</taxon>
        <taxon>Pseudomonadati</taxon>
        <taxon>Pseudomonadota</taxon>
        <taxon>Alphaproteobacteria</taxon>
        <taxon>Hyphomicrobiales</taxon>
        <taxon>Brucellaceae</taxon>
        <taxon>Brucella/Ochrobactrum group</taxon>
        <taxon>Ochrobactrum</taxon>
    </lineage>
</organism>
<dbReference type="AlphaFoldDB" id="A0ABD5K0B2"/>
<dbReference type="RefSeq" id="WP_339441728.1">
    <property type="nucleotide sequence ID" value="NZ_JBBHKQ010000002.1"/>
</dbReference>
<evidence type="ECO:0000313" key="1">
    <source>
        <dbReference type="EMBL" id="MEJ5902427.1"/>
    </source>
</evidence>
<name>A0ABD5K0B2_9HYPH</name>
<gene>
    <name evidence="1" type="ORF">WIX40_20215</name>
</gene>
<evidence type="ECO:0000313" key="2">
    <source>
        <dbReference type="Proteomes" id="UP001362311"/>
    </source>
</evidence>
<sequence>MHYCLLQNEGIEEINVEAFFASLTFLCVLTTAPVMAQEHQESVVLSVSPKARDAHFSGDKIALADFFLSRRHCRASGP</sequence>
<accession>A0ABD5K0B2</accession>
<reference evidence="1 2" key="1">
    <citation type="submission" date="2024-03" db="EMBL/GenBank/DDBJ databases">
        <title>Reference genomes for the five species model microbial community.</title>
        <authorList>
            <person name="Padfield D."/>
        </authorList>
    </citation>
    <scope>NUCLEOTIDE SEQUENCE [LARGE SCALE GENOMIC DNA]</scope>
    <source>
        <strain evidence="1 2">AB1</strain>
    </source>
</reference>
<dbReference type="EMBL" id="JBBHKQ010000002">
    <property type="protein sequence ID" value="MEJ5902427.1"/>
    <property type="molecule type" value="Genomic_DNA"/>
</dbReference>